<feature type="domain" description="At2g35280-like TPR" evidence="1">
    <location>
        <begin position="104"/>
        <end position="188"/>
    </location>
</feature>
<dbReference type="SUPFAM" id="SSF81383">
    <property type="entry name" value="F-box domain"/>
    <property type="match status" value="1"/>
</dbReference>
<dbReference type="OrthoDB" id="740716at2759"/>
<dbReference type="InterPro" id="IPR036047">
    <property type="entry name" value="F-box-like_dom_sf"/>
</dbReference>
<reference evidence="3" key="2">
    <citation type="submission" date="2025-08" db="UniProtKB">
        <authorList>
            <consortium name="RefSeq"/>
        </authorList>
    </citation>
    <scope>IDENTIFICATION</scope>
    <source>
        <tissue evidence="3">Leaf</tissue>
    </source>
</reference>
<evidence type="ECO:0000313" key="3">
    <source>
        <dbReference type="RefSeq" id="XP_020114925.1"/>
    </source>
</evidence>
<gene>
    <name evidence="3" type="primary">LOC109728806</name>
</gene>
<organism evidence="2 3">
    <name type="scientific">Ananas comosus</name>
    <name type="common">Pineapple</name>
    <name type="synonym">Ananas ananas</name>
    <dbReference type="NCBI Taxonomy" id="4615"/>
    <lineage>
        <taxon>Eukaryota</taxon>
        <taxon>Viridiplantae</taxon>
        <taxon>Streptophyta</taxon>
        <taxon>Embryophyta</taxon>
        <taxon>Tracheophyta</taxon>
        <taxon>Spermatophyta</taxon>
        <taxon>Magnoliopsida</taxon>
        <taxon>Liliopsida</taxon>
        <taxon>Poales</taxon>
        <taxon>Bromeliaceae</taxon>
        <taxon>Bromelioideae</taxon>
        <taxon>Ananas</taxon>
    </lineage>
</organism>
<keyword evidence="2" id="KW-1185">Reference proteome</keyword>
<dbReference type="InterPro" id="IPR057136">
    <property type="entry name" value="At2g35280_TPR_dom"/>
</dbReference>
<sequence length="276" mass="31662">MQIILTPLLIRFLLFNSPLQTRITSHLSLPLSLSRPLSLSKMPRNSIVAAFPRDLIEEVLARVASDSPTPLRDLTNLRRSCKVLYEMSKSREVGRRMAVEREGMLSWWDREKFLDLIRSCAKSGNLEACFVLGLDEFYNKRRRAEGLRHLREAAAGGHRAAAYAAGMLLFRRPSTRRLGIEQLESVADVGGAAAVGKWRREAASGVRAITWKRWRRRPLKRSSEEGPCADRRCGAAAAAAEKGGGEWWWEGEERERRFCSRECRWRHEYYKFIETI</sequence>
<protein>
    <submittedName>
        <fullName evidence="3">Uncharacterized protein LOC109728806</fullName>
    </submittedName>
</protein>
<dbReference type="Gramene" id="Aco013255.1.mrna1">
    <property type="protein sequence ID" value="Aco013255.1.mrna1"/>
    <property type="gene ID" value="Aco013255.1.path1"/>
</dbReference>
<dbReference type="InterPro" id="IPR011990">
    <property type="entry name" value="TPR-like_helical_dom_sf"/>
</dbReference>
<dbReference type="Pfam" id="PF23310">
    <property type="entry name" value="TPR_27"/>
    <property type="match status" value="1"/>
</dbReference>
<dbReference type="InterPro" id="IPR040338">
    <property type="entry name" value="At1g67623-like"/>
</dbReference>
<reference evidence="2" key="1">
    <citation type="journal article" date="2015" name="Nat. Genet.">
        <title>The pineapple genome and the evolution of CAM photosynthesis.</title>
        <authorList>
            <person name="Ming R."/>
            <person name="VanBuren R."/>
            <person name="Wai C.M."/>
            <person name="Tang H."/>
            <person name="Schatz M.C."/>
            <person name="Bowers J.E."/>
            <person name="Lyons E."/>
            <person name="Wang M.L."/>
            <person name="Chen J."/>
            <person name="Biggers E."/>
            <person name="Zhang J."/>
            <person name="Huang L."/>
            <person name="Zhang L."/>
            <person name="Miao W."/>
            <person name="Zhang J."/>
            <person name="Ye Z."/>
            <person name="Miao C."/>
            <person name="Lin Z."/>
            <person name="Wang H."/>
            <person name="Zhou H."/>
            <person name="Yim W.C."/>
            <person name="Priest H.D."/>
            <person name="Zheng C."/>
            <person name="Woodhouse M."/>
            <person name="Edger P.P."/>
            <person name="Guyot R."/>
            <person name="Guo H.B."/>
            <person name="Guo H."/>
            <person name="Zheng G."/>
            <person name="Singh R."/>
            <person name="Sharma A."/>
            <person name="Min X."/>
            <person name="Zheng Y."/>
            <person name="Lee H."/>
            <person name="Gurtowski J."/>
            <person name="Sedlazeck F.J."/>
            <person name="Harkess A."/>
            <person name="McKain M.R."/>
            <person name="Liao Z."/>
            <person name="Fang J."/>
            <person name="Liu J."/>
            <person name="Zhang X."/>
            <person name="Zhang Q."/>
            <person name="Hu W."/>
            <person name="Qin Y."/>
            <person name="Wang K."/>
            <person name="Chen L.Y."/>
            <person name="Shirley N."/>
            <person name="Lin Y.R."/>
            <person name="Liu L.Y."/>
            <person name="Hernandez A.G."/>
            <person name="Wright C.L."/>
            <person name="Bulone V."/>
            <person name="Tuskan G.A."/>
            <person name="Heath K."/>
            <person name="Zee F."/>
            <person name="Moore P.H."/>
            <person name="Sunkar R."/>
            <person name="Leebens-Mack J.H."/>
            <person name="Mockler T."/>
            <person name="Bennetzen J.L."/>
            <person name="Freeling M."/>
            <person name="Sankoff D."/>
            <person name="Paterson A.H."/>
            <person name="Zhu X."/>
            <person name="Yang X."/>
            <person name="Smith J.A."/>
            <person name="Cushman J.C."/>
            <person name="Paull R.E."/>
            <person name="Yu Q."/>
        </authorList>
    </citation>
    <scope>NUCLEOTIDE SEQUENCE [LARGE SCALE GENOMIC DNA]</scope>
    <source>
        <strain evidence="2">cv. F153</strain>
    </source>
</reference>
<accession>A0A6P5HLX4</accession>
<dbReference type="GeneID" id="109728806"/>
<evidence type="ECO:0000259" key="1">
    <source>
        <dbReference type="Pfam" id="PF23310"/>
    </source>
</evidence>
<dbReference type="Gene3D" id="1.25.40.10">
    <property type="entry name" value="Tetratricopeptide repeat domain"/>
    <property type="match status" value="1"/>
</dbReference>
<dbReference type="AlphaFoldDB" id="A0A6P5HLX4"/>
<dbReference type="Proteomes" id="UP000515123">
    <property type="component" value="Linkage group 24"/>
</dbReference>
<proteinExistence type="predicted"/>
<dbReference type="PANTHER" id="PTHR33784:SF9">
    <property type="entry name" value="F-BOX PROTEIN"/>
    <property type="match status" value="1"/>
</dbReference>
<dbReference type="PANTHER" id="PTHR33784">
    <property type="entry name" value="OS05G0482100 PROTEIN"/>
    <property type="match status" value="1"/>
</dbReference>
<dbReference type="RefSeq" id="XP_020114925.1">
    <property type="nucleotide sequence ID" value="XM_020259336.1"/>
</dbReference>
<name>A0A6P5HLX4_ANACO</name>
<evidence type="ECO:0000313" key="2">
    <source>
        <dbReference type="Proteomes" id="UP000515123"/>
    </source>
</evidence>